<evidence type="ECO:0000313" key="2">
    <source>
        <dbReference type="EMBL" id="KYM95437.1"/>
    </source>
</evidence>
<dbReference type="PANTHER" id="PTHR21301">
    <property type="entry name" value="REVERSE TRANSCRIPTASE"/>
    <property type="match status" value="1"/>
</dbReference>
<proteinExistence type="predicted"/>
<accession>A0A195C3L0</accession>
<dbReference type="AlphaFoldDB" id="A0A195C3L0"/>
<evidence type="ECO:0000259" key="1">
    <source>
        <dbReference type="Pfam" id="PF26215"/>
    </source>
</evidence>
<feature type="domain" description="Helix-turn-helix" evidence="1">
    <location>
        <begin position="247"/>
        <end position="306"/>
    </location>
</feature>
<sequence length="410" mass="46950">PCVNAMLTSVEYICKHKPTINGRLAGCTTSYHGIADSSQSGCRDRGTFVFVNIFAAAKNVRADMRACAVDGVCHLGVNISSQGFCVAKEKRSKRFGMSLRSSKENCQQGKGQLSAADRRKLNLPILLSSSTLIITAKRKDLTEREDVVLNSPNRKLNPSFYLLSSTSLLLVPRAALVSRFSFANRYSPTTSASTVSLLAHIETILFPRLKFILEVSNNKLNFLDVTLIKENNHLIYDWYQKPTSSGRYLSYLSQHHHSHKIGVIISLTDRVLYLSHPRFHQLNFHKIIKILLNNGYPLDLIFNTINKRIHKKLDLHNRITSTTNTNDNINKTKINYFTIPYIQTSRTLKTRISEHRNHINRNTQQNSVITNHRLQFSHDFNWDNIKILDKEISLNKRLISEMIYIRKQKK</sequence>
<gene>
    <name evidence="2" type="ORF">ALC62_13865</name>
</gene>
<evidence type="ECO:0000313" key="3">
    <source>
        <dbReference type="Proteomes" id="UP000078542"/>
    </source>
</evidence>
<reference evidence="2 3" key="1">
    <citation type="submission" date="2016-03" db="EMBL/GenBank/DDBJ databases">
        <title>Cyphomyrmex costatus WGS genome.</title>
        <authorList>
            <person name="Nygaard S."/>
            <person name="Hu H."/>
            <person name="Boomsma J."/>
            <person name="Zhang G."/>
        </authorList>
    </citation>
    <scope>NUCLEOTIDE SEQUENCE [LARGE SCALE GENOMIC DNA]</scope>
    <source>
        <strain evidence="2">MS0001</strain>
        <tissue evidence="2">Whole body</tissue>
    </source>
</reference>
<feature type="non-terminal residue" evidence="2">
    <location>
        <position position="1"/>
    </location>
</feature>
<dbReference type="InterPro" id="IPR058912">
    <property type="entry name" value="HTH_animal"/>
</dbReference>
<name>A0A195C3L0_9HYME</name>
<keyword evidence="3" id="KW-1185">Reference proteome</keyword>
<dbReference type="Proteomes" id="UP000078542">
    <property type="component" value="Unassembled WGS sequence"/>
</dbReference>
<protein>
    <recommendedName>
        <fullName evidence="1">Helix-turn-helix domain-containing protein</fullName>
    </recommendedName>
</protein>
<organism evidence="2 3">
    <name type="scientific">Cyphomyrmex costatus</name>
    <dbReference type="NCBI Taxonomy" id="456900"/>
    <lineage>
        <taxon>Eukaryota</taxon>
        <taxon>Metazoa</taxon>
        <taxon>Ecdysozoa</taxon>
        <taxon>Arthropoda</taxon>
        <taxon>Hexapoda</taxon>
        <taxon>Insecta</taxon>
        <taxon>Pterygota</taxon>
        <taxon>Neoptera</taxon>
        <taxon>Endopterygota</taxon>
        <taxon>Hymenoptera</taxon>
        <taxon>Apocrita</taxon>
        <taxon>Aculeata</taxon>
        <taxon>Formicoidea</taxon>
        <taxon>Formicidae</taxon>
        <taxon>Myrmicinae</taxon>
        <taxon>Cyphomyrmex</taxon>
    </lineage>
</organism>
<dbReference type="Pfam" id="PF26215">
    <property type="entry name" value="HTH_animal"/>
    <property type="match status" value="1"/>
</dbReference>
<dbReference type="EMBL" id="KQ978292">
    <property type="protein sequence ID" value="KYM95437.1"/>
    <property type="molecule type" value="Genomic_DNA"/>
</dbReference>
<dbReference type="PANTHER" id="PTHR21301:SF10">
    <property type="entry name" value="REVERSE TRANSCRIPTASE DOMAIN-CONTAINING PROTEIN"/>
    <property type="match status" value="1"/>
</dbReference>